<evidence type="ECO:0000313" key="5">
    <source>
        <dbReference type="EMBL" id="KAH6600723.1"/>
    </source>
</evidence>
<organism evidence="5 6">
    <name type="scientific">Batrachochytrium salamandrivorans</name>
    <dbReference type="NCBI Taxonomy" id="1357716"/>
    <lineage>
        <taxon>Eukaryota</taxon>
        <taxon>Fungi</taxon>
        <taxon>Fungi incertae sedis</taxon>
        <taxon>Chytridiomycota</taxon>
        <taxon>Chytridiomycota incertae sedis</taxon>
        <taxon>Chytridiomycetes</taxon>
        <taxon>Rhizophydiales</taxon>
        <taxon>Rhizophydiales incertae sedis</taxon>
        <taxon>Batrachochytrium</taxon>
    </lineage>
</organism>
<gene>
    <name evidence="5" type="ORF">BASA50_002106</name>
</gene>
<keyword evidence="3" id="KW-0175">Coiled coil</keyword>
<dbReference type="Proteomes" id="UP001648503">
    <property type="component" value="Unassembled WGS sequence"/>
</dbReference>
<dbReference type="InterPro" id="IPR055129">
    <property type="entry name" value="YEATS_dom"/>
</dbReference>
<reference evidence="5 6" key="1">
    <citation type="submission" date="2021-02" db="EMBL/GenBank/DDBJ databases">
        <title>Variation within the Batrachochytrium salamandrivorans European outbreak.</title>
        <authorList>
            <person name="Kelly M."/>
            <person name="Pasmans F."/>
            <person name="Shea T.P."/>
            <person name="Munoz J.F."/>
            <person name="Carranza S."/>
            <person name="Cuomo C.A."/>
            <person name="Martel A."/>
        </authorList>
    </citation>
    <scope>NUCLEOTIDE SEQUENCE [LARGE SCALE GENOMIC DNA]</scope>
    <source>
        <strain evidence="5 6">AMFP18/2</strain>
    </source>
</reference>
<accession>A0ABQ8FME7</accession>
<dbReference type="Pfam" id="PF03366">
    <property type="entry name" value="YEATS"/>
    <property type="match status" value="1"/>
</dbReference>
<sequence length="236" mass="26853">MASISLLFPDFTLSVGVWGVAFAMASVKRVKGLTVTVPIIYGSTATAVTKKDSLPDPSHTHKWSVYVRSVNNEDLSFCIRRVVIKLHESFEAPSRVFDAPPYEVNETGWGEFEIMIKISFVDPAEKSVTVYHQLQLYPKDEIVQATKRPVVVNHYDELIFSEPSEEFSKALRDHAETVQLPPTGPFSLQSESEELARLEAIYNKVNADLEKQNRTYRKTEQELHRVQAELVELERQ</sequence>
<keyword evidence="1 2" id="KW-0539">Nucleus</keyword>
<protein>
    <recommendedName>
        <fullName evidence="4">YEATS domain-containing protein</fullName>
    </recommendedName>
</protein>
<dbReference type="InterPro" id="IPR038704">
    <property type="entry name" value="YEAST_sf"/>
</dbReference>
<dbReference type="PROSITE" id="PS51037">
    <property type="entry name" value="YEATS"/>
    <property type="match status" value="1"/>
</dbReference>
<feature type="coiled-coil region" evidence="3">
    <location>
        <begin position="188"/>
        <end position="236"/>
    </location>
</feature>
<dbReference type="InterPro" id="IPR005033">
    <property type="entry name" value="YEATS"/>
</dbReference>
<comment type="subcellular location">
    <subcellularLocation>
        <location evidence="2">Nucleus</location>
    </subcellularLocation>
</comment>
<evidence type="ECO:0000256" key="2">
    <source>
        <dbReference type="PROSITE-ProRule" id="PRU00376"/>
    </source>
</evidence>
<evidence type="ECO:0000313" key="6">
    <source>
        <dbReference type="Proteomes" id="UP001648503"/>
    </source>
</evidence>
<dbReference type="Gene3D" id="2.60.40.1970">
    <property type="entry name" value="YEATS domain"/>
    <property type="match status" value="1"/>
</dbReference>
<dbReference type="CDD" id="cd16908">
    <property type="entry name" value="YEATS_Yaf9_like"/>
    <property type="match status" value="1"/>
</dbReference>
<comment type="caution">
    <text evidence="5">The sequence shown here is derived from an EMBL/GenBank/DDBJ whole genome shotgun (WGS) entry which is preliminary data.</text>
</comment>
<keyword evidence="6" id="KW-1185">Reference proteome</keyword>
<name>A0ABQ8FME7_9FUNG</name>
<feature type="domain" description="YEATS" evidence="4">
    <location>
        <begin position="29"/>
        <end position="174"/>
    </location>
</feature>
<dbReference type="PANTHER" id="PTHR47573">
    <property type="entry name" value="PROTEIN AF-9 HOMOLOG"/>
    <property type="match status" value="1"/>
</dbReference>
<evidence type="ECO:0000256" key="3">
    <source>
        <dbReference type="SAM" id="Coils"/>
    </source>
</evidence>
<evidence type="ECO:0000259" key="4">
    <source>
        <dbReference type="PROSITE" id="PS51037"/>
    </source>
</evidence>
<proteinExistence type="predicted"/>
<evidence type="ECO:0000256" key="1">
    <source>
        <dbReference type="ARBA" id="ARBA00023242"/>
    </source>
</evidence>
<dbReference type="EMBL" id="JAFCIX010000028">
    <property type="protein sequence ID" value="KAH6600723.1"/>
    <property type="molecule type" value="Genomic_DNA"/>
</dbReference>